<keyword evidence="5 7" id="KW-1133">Transmembrane helix</keyword>
<gene>
    <name evidence="8" type="ORF">KILIM_015_00340</name>
</gene>
<evidence type="ECO:0000256" key="5">
    <source>
        <dbReference type="ARBA" id="ARBA00022989"/>
    </source>
</evidence>
<dbReference type="InterPro" id="IPR004776">
    <property type="entry name" value="Mem_transp_PIN-like"/>
</dbReference>
<keyword evidence="6 7" id="KW-0472">Membrane</keyword>
<feature type="transmembrane region" description="Helical" evidence="7">
    <location>
        <begin position="124"/>
        <end position="143"/>
    </location>
</feature>
<dbReference type="STRING" id="1184609.KILIM_015_00340"/>
<feature type="transmembrane region" description="Helical" evidence="7">
    <location>
        <begin position="34"/>
        <end position="53"/>
    </location>
</feature>
<keyword evidence="4 7" id="KW-0812">Transmembrane</keyword>
<dbReference type="EMBL" id="BAHD01000015">
    <property type="protein sequence ID" value="GAB94974.1"/>
    <property type="molecule type" value="Genomic_DNA"/>
</dbReference>
<protein>
    <submittedName>
        <fullName evidence="8">Putative AEC family transporter</fullName>
    </submittedName>
</protein>
<feature type="transmembrane region" description="Helical" evidence="7">
    <location>
        <begin position="6"/>
        <end position="27"/>
    </location>
</feature>
<feature type="transmembrane region" description="Helical" evidence="7">
    <location>
        <begin position="236"/>
        <end position="265"/>
    </location>
</feature>
<evidence type="ECO:0000256" key="3">
    <source>
        <dbReference type="ARBA" id="ARBA00022475"/>
    </source>
</evidence>
<dbReference type="GO" id="GO:0055085">
    <property type="term" value="P:transmembrane transport"/>
    <property type="evidence" value="ECO:0007669"/>
    <property type="project" value="InterPro"/>
</dbReference>
<evidence type="ECO:0000313" key="8">
    <source>
        <dbReference type="EMBL" id="GAB94974.1"/>
    </source>
</evidence>
<dbReference type="AlphaFoldDB" id="K6X838"/>
<dbReference type="Proteomes" id="UP000008366">
    <property type="component" value="Unassembled WGS sequence"/>
</dbReference>
<accession>K6X838</accession>
<evidence type="ECO:0000256" key="7">
    <source>
        <dbReference type="SAM" id="Phobius"/>
    </source>
</evidence>
<reference evidence="8 9" key="1">
    <citation type="submission" date="2012-08" db="EMBL/GenBank/DDBJ databases">
        <title>Whole genome shotgun sequence of Kineosphaera limosa NBRC 100340.</title>
        <authorList>
            <person name="Yoshida I."/>
            <person name="Isaki S."/>
            <person name="Hosoyama A."/>
            <person name="Tsuchikane K."/>
            <person name="Katsumata H."/>
            <person name="Ando Y."/>
            <person name="Ohji S."/>
            <person name="Hamada M."/>
            <person name="Tamura T."/>
            <person name="Yamazoe A."/>
            <person name="Yamazaki S."/>
            <person name="Fujita N."/>
        </authorList>
    </citation>
    <scope>NUCLEOTIDE SEQUENCE [LARGE SCALE GENOMIC DNA]</scope>
    <source>
        <strain evidence="8 9">NBRC 100340</strain>
    </source>
</reference>
<dbReference type="OrthoDB" id="5405318at2"/>
<evidence type="ECO:0000256" key="1">
    <source>
        <dbReference type="ARBA" id="ARBA00004141"/>
    </source>
</evidence>
<keyword evidence="2" id="KW-0813">Transport</keyword>
<evidence type="ECO:0000313" key="9">
    <source>
        <dbReference type="Proteomes" id="UP000008366"/>
    </source>
</evidence>
<dbReference type="GO" id="GO:0016020">
    <property type="term" value="C:membrane"/>
    <property type="evidence" value="ECO:0007669"/>
    <property type="project" value="UniProtKB-SubCell"/>
</dbReference>
<feature type="transmembrane region" description="Helical" evidence="7">
    <location>
        <begin position="99"/>
        <end position="118"/>
    </location>
</feature>
<evidence type="ECO:0000256" key="4">
    <source>
        <dbReference type="ARBA" id="ARBA00022692"/>
    </source>
</evidence>
<comment type="subcellular location">
    <subcellularLocation>
        <location evidence="1">Membrane</location>
        <topology evidence="1">Multi-pass membrane protein</topology>
    </subcellularLocation>
</comment>
<feature type="transmembrane region" description="Helical" evidence="7">
    <location>
        <begin position="65"/>
        <end position="87"/>
    </location>
</feature>
<feature type="transmembrane region" description="Helical" evidence="7">
    <location>
        <begin position="164"/>
        <end position="182"/>
    </location>
</feature>
<dbReference type="RefSeq" id="WP_006591506.1">
    <property type="nucleotide sequence ID" value="NZ_BAHD01000015.1"/>
</dbReference>
<name>K6X838_9MICO</name>
<keyword evidence="9" id="KW-1185">Reference proteome</keyword>
<organism evidence="8 9">
    <name type="scientific">Kineosphaera limosa NBRC 100340</name>
    <dbReference type="NCBI Taxonomy" id="1184609"/>
    <lineage>
        <taxon>Bacteria</taxon>
        <taxon>Bacillati</taxon>
        <taxon>Actinomycetota</taxon>
        <taxon>Actinomycetes</taxon>
        <taxon>Micrococcales</taxon>
        <taxon>Dermatophilaceae</taxon>
        <taxon>Kineosphaera</taxon>
    </lineage>
</organism>
<dbReference type="PANTHER" id="PTHR36838">
    <property type="entry name" value="AUXIN EFFLUX CARRIER FAMILY PROTEIN"/>
    <property type="match status" value="1"/>
</dbReference>
<dbReference type="Pfam" id="PF03547">
    <property type="entry name" value="Mem_trans"/>
    <property type="match status" value="2"/>
</dbReference>
<sequence>MLGALTGFVTIGVVIGVGILVAHLGLFDLRAQQVLSRLAFFVGSPCLMALTISEADVAKMLSANLIASAGSVVVAGGGWILLARLLFKSDAGETTIGALSSAYVNAGNLGIPIAAYALGDAALVAPTLLMQLIVIQPLAMVVLDRHTRGGGGVRRVLVTATTNPLTIGSLIGLLMALTGLRLPTMIHAPVELLAELAVPAMLLGYGIALRLGPGLGAGIGAKLWATCTLKLVVQPVVAWAIAAGLLGAQGVPLLAIVVTAALPTAQNIFVHATRYDVATGLARDTILLTTLGSVPVILLAVLLLS</sequence>
<dbReference type="eggNOG" id="COG0679">
    <property type="taxonomic scope" value="Bacteria"/>
</dbReference>
<feature type="transmembrane region" description="Helical" evidence="7">
    <location>
        <begin position="285"/>
        <end position="304"/>
    </location>
</feature>
<proteinExistence type="predicted"/>
<feature type="transmembrane region" description="Helical" evidence="7">
    <location>
        <begin position="202"/>
        <end position="224"/>
    </location>
</feature>
<evidence type="ECO:0000256" key="6">
    <source>
        <dbReference type="ARBA" id="ARBA00023136"/>
    </source>
</evidence>
<evidence type="ECO:0000256" key="2">
    <source>
        <dbReference type="ARBA" id="ARBA00022448"/>
    </source>
</evidence>
<comment type="caution">
    <text evidence="8">The sequence shown here is derived from an EMBL/GenBank/DDBJ whole genome shotgun (WGS) entry which is preliminary data.</text>
</comment>
<keyword evidence="3" id="KW-1003">Cell membrane</keyword>
<dbReference type="PANTHER" id="PTHR36838:SF3">
    <property type="entry name" value="TRANSPORTER AUXIN EFFLUX CARRIER EC FAMILY"/>
    <property type="match status" value="1"/>
</dbReference>